<evidence type="ECO:0000256" key="5">
    <source>
        <dbReference type="ARBA" id="ARBA00022989"/>
    </source>
</evidence>
<keyword evidence="3" id="KW-1003">Cell membrane</keyword>
<dbReference type="InterPro" id="IPR051907">
    <property type="entry name" value="DoxX-like_oxidoreductase"/>
</dbReference>
<dbReference type="Proteomes" id="UP000229383">
    <property type="component" value="Unassembled WGS sequence"/>
</dbReference>
<dbReference type="InterPro" id="IPR032808">
    <property type="entry name" value="DoxX"/>
</dbReference>
<organism evidence="8 9">
    <name type="scientific">Candidatus Niyogibacteria bacterium CG10_big_fil_rev_8_21_14_0_10_42_19</name>
    <dbReference type="NCBI Taxonomy" id="1974725"/>
    <lineage>
        <taxon>Bacteria</taxon>
        <taxon>Candidatus Niyogiibacteriota</taxon>
    </lineage>
</organism>
<evidence type="ECO:0000313" key="9">
    <source>
        <dbReference type="Proteomes" id="UP000229383"/>
    </source>
</evidence>
<sequence length="133" mass="14719">MSSVFPDFLSYQLYAPLILRLVLGTIFIIHGYPKLFKEFSKTAEWFGSIGLKPGKLWVFVVGVVEFFGGILLLVGFLTQVAAILIAINMIGAMVFVKFKQGLVGGYEFDLVLLAMALALLFLGAGFYAFDYPF</sequence>
<reference evidence="9" key="1">
    <citation type="submission" date="2017-09" db="EMBL/GenBank/DDBJ databases">
        <title>Depth-based differentiation of microbial function through sediment-hosted aquifers and enrichment of novel symbionts in the deep terrestrial subsurface.</title>
        <authorList>
            <person name="Probst A.J."/>
            <person name="Ladd B."/>
            <person name="Jarett J.K."/>
            <person name="Geller-Mcgrath D.E."/>
            <person name="Sieber C.M.K."/>
            <person name="Emerson J.B."/>
            <person name="Anantharaman K."/>
            <person name="Thomas B.C."/>
            <person name="Malmstrom R."/>
            <person name="Stieglmeier M."/>
            <person name="Klingl A."/>
            <person name="Woyke T."/>
            <person name="Ryan C.M."/>
            <person name="Banfield J.F."/>
        </authorList>
    </citation>
    <scope>NUCLEOTIDE SEQUENCE [LARGE SCALE GENOMIC DNA]</scope>
</reference>
<dbReference type="PANTHER" id="PTHR33452:SF1">
    <property type="entry name" value="INNER MEMBRANE PROTEIN YPHA-RELATED"/>
    <property type="match status" value="1"/>
</dbReference>
<dbReference type="EMBL" id="PFCN01000033">
    <property type="protein sequence ID" value="PIR70160.1"/>
    <property type="molecule type" value="Genomic_DNA"/>
</dbReference>
<evidence type="ECO:0000256" key="7">
    <source>
        <dbReference type="SAM" id="Phobius"/>
    </source>
</evidence>
<keyword evidence="5 7" id="KW-1133">Transmembrane helix</keyword>
<protein>
    <submittedName>
        <fullName evidence="8">Oxidoreductase</fullName>
    </submittedName>
</protein>
<dbReference type="PANTHER" id="PTHR33452">
    <property type="entry name" value="OXIDOREDUCTASE CATD-RELATED"/>
    <property type="match status" value="1"/>
</dbReference>
<name>A0A2H0TF40_9BACT</name>
<evidence type="ECO:0000256" key="2">
    <source>
        <dbReference type="ARBA" id="ARBA00006679"/>
    </source>
</evidence>
<comment type="caution">
    <text evidence="8">The sequence shown here is derived from an EMBL/GenBank/DDBJ whole genome shotgun (WGS) entry which is preliminary data.</text>
</comment>
<evidence type="ECO:0000256" key="4">
    <source>
        <dbReference type="ARBA" id="ARBA00022692"/>
    </source>
</evidence>
<keyword evidence="6 7" id="KW-0472">Membrane</keyword>
<evidence type="ECO:0000256" key="6">
    <source>
        <dbReference type="ARBA" id="ARBA00023136"/>
    </source>
</evidence>
<evidence type="ECO:0000256" key="3">
    <source>
        <dbReference type="ARBA" id="ARBA00022475"/>
    </source>
</evidence>
<keyword evidence="4 7" id="KW-0812">Transmembrane</keyword>
<feature type="transmembrane region" description="Helical" evidence="7">
    <location>
        <begin position="80"/>
        <end position="98"/>
    </location>
</feature>
<dbReference type="AlphaFoldDB" id="A0A2H0TF40"/>
<evidence type="ECO:0000313" key="8">
    <source>
        <dbReference type="EMBL" id="PIR70160.1"/>
    </source>
</evidence>
<feature type="transmembrane region" description="Helical" evidence="7">
    <location>
        <begin position="110"/>
        <end position="129"/>
    </location>
</feature>
<comment type="subcellular location">
    <subcellularLocation>
        <location evidence="1">Cell membrane</location>
        <topology evidence="1">Multi-pass membrane protein</topology>
    </subcellularLocation>
</comment>
<feature type="transmembrane region" description="Helical" evidence="7">
    <location>
        <begin position="56"/>
        <end position="74"/>
    </location>
</feature>
<comment type="similarity">
    <text evidence="2">Belongs to the DoxX family.</text>
</comment>
<dbReference type="Pfam" id="PF07681">
    <property type="entry name" value="DoxX"/>
    <property type="match status" value="1"/>
</dbReference>
<proteinExistence type="inferred from homology"/>
<gene>
    <name evidence="8" type="ORF">COU46_02735</name>
</gene>
<evidence type="ECO:0000256" key="1">
    <source>
        <dbReference type="ARBA" id="ARBA00004651"/>
    </source>
</evidence>
<feature type="transmembrane region" description="Helical" evidence="7">
    <location>
        <begin position="13"/>
        <end position="35"/>
    </location>
</feature>
<accession>A0A2H0TF40</accession>
<dbReference type="GO" id="GO:0005886">
    <property type="term" value="C:plasma membrane"/>
    <property type="evidence" value="ECO:0007669"/>
    <property type="project" value="UniProtKB-SubCell"/>
</dbReference>